<comment type="similarity">
    <text evidence="1">Belongs to the DinB family.</text>
</comment>
<proteinExistence type="inferred from homology"/>
<name>A0A1I0ZE92_9BACI</name>
<keyword evidence="5" id="KW-1185">Reference proteome</keyword>
<feature type="binding site" evidence="3">
    <location>
        <position position="30"/>
    </location>
    <ligand>
        <name>a divalent metal cation</name>
        <dbReference type="ChEBI" id="CHEBI:60240"/>
    </ligand>
</feature>
<evidence type="ECO:0000313" key="5">
    <source>
        <dbReference type="Proteomes" id="UP000198642"/>
    </source>
</evidence>
<evidence type="ECO:0000313" key="4">
    <source>
        <dbReference type="EMBL" id="SFB22860.1"/>
    </source>
</evidence>
<dbReference type="OrthoDB" id="25666at2"/>
<reference evidence="4 5" key="1">
    <citation type="submission" date="2016-10" db="EMBL/GenBank/DDBJ databases">
        <authorList>
            <person name="de Groot N.N."/>
        </authorList>
    </citation>
    <scope>NUCLEOTIDE SEQUENCE [LARGE SCALE GENOMIC DNA]</scope>
    <source>
        <strain evidence="4 5">CGMCC 1.3702</strain>
    </source>
</reference>
<dbReference type="GO" id="GO:0046872">
    <property type="term" value="F:metal ion binding"/>
    <property type="evidence" value="ECO:0007669"/>
    <property type="project" value="UniProtKB-KW"/>
</dbReference>
<evidence type="ECO:0000256" key="3">
    <source>
        <dbReference type="PIRSR" id="PIRSR607837-1"/>
    </source>
</evidence>
<dbReference type="SUPFAM" id="SSF109854">
    <property type="entry name" value="DinB/YfiT-like putative metalloenzymes"/>
    <property type="match status" value="1"/>
</dbReference>
<dbReference type="InterPro" id="IPR034660">
    <property type="entry name" value="DinB/YfiT-like"/>
</dbReference>
<evidence type="ECO:0000256" key="2">
    <source>
        <dbReference type="ARBA" id="ARBA00022723"/>
    </source>
</evidence>
<dbReference type="AlphaFoldDB" id="A0A1I0ZE92"/>
<protein>
    <submittedName>
        <fullName evidence="4">DinB family protein</fullName>
    </submittedName>
</protein>
<evidence type="ECO:0000256" key="1">
    <source>
        <dbReference type="ARBA" id="ARBA00008635"/>
    </source>
</evidence>
<dbReference type="InterPro" id="IPR007837">
    <property type="entry name" value="DinB"/>
</dbReference>
<dbReference type="Proteomes" id="UP000198642">
    <property type="component" value="Unassembled WGS sequence"/>
</dbReference>
<organism evidence="4 5">
    <name type="scientific">Lentibacillus halodurans</name>
    <dbReference type="NCBI Taxonomy" id="237679"/>
    <lineage>
        <taxon>Bacteria</taxon>
        <taxon>Bacillati</taxon>
        <taxon>Bacillota</taxon>
        <taxon>Bacilli</taxon>
        <taxon>Bacillales</taxon>
        <taxon>Bacillaceae</taxon>
        <taxon>Lentibacillus</taxon>
    </lineage>
</organism>
<accession>A0A1I0ZE92</accession>
<keyword evidence="2 3" id="KW-0479">Metal-binding</keyword>
<dbReference type="Gene3D" id="1.20.120.450">
    <property type="entry name" value="dinb family like domain"/>
    <property type="match status" value="1"/>
</dbReference>
<dbReference type="Pfam" id="PF05163">
    <property type="entry name" value="DinB"/>
    <property type="match status" value="1"/>
</dbReference>
<sequence length="62" mass="6952">MESQTLSETDSSGETINFRYGEIMRHVIAHEIHHIGQLSVWACEIGKKPVNANLIGRGLFDN</sequence>
<gene>
    <name evidence="4" type="ORF">SAMN04488072_110116</name>
</gene>
<feature type="binding site" evidence="3">
    <location>
        <position position="34"/>
    </location>
    <ligand>
        <name>a divalent metal cation</name>
        <dbReference type="ChEBI" id="CHEBI:60240"/>
    </ligand>
</feature>
<dbReference type="EMBL" id="FOJW01000010">
    <property type="protein sequence ID" value="SFB22860.1"/>
    <property type="molecule type" value="Genomic_DNA"/>
</dbReference>